<feature type="transmembrane region" description="Helical" evidence="2">
    <location>
        <begin position="37"/>
        <end position="56"/>
    </location>
</feature>
<dbReference type="EMBL" id="JBHTBJ010000027">
    <property type="protein sequence ID" value="MFC7277954.1"/>
    <property type="molecule type" value="Genomic_DNA"/>
</dbReference>
<protein>
    <submittedName>
        <fullName evidence="3">Uncharacterized protein</fullName>
    </submittedName>
</protein>
<keyword evidence="4" id="KW-1185">Reference proteome</keyword>
<dbReference type="Proteomes" id="UP001596548">
    <property type="component" value="Unassembled WGS sequence"/>
</dbReference>
<feature type="compositionally biased region" description="Basic and acidic residues" evidence="1">
    <location>
        <begin position="278"/>
        <end position="293"/>
    </location>
</feature>
<feature type="compositionally biased region" description="Basic and acidic residues" evidence="1">
    <location>
        <begin position="320"/>
        <end position="332"/>
    </location>
</feature>
<organism evidence="3 4">
    <name type="scientific">Paractinoplanes rhizophilus</name>
    <dbReference type="NCBI Taxonomy" id="1416877"/>
    <lineage>
        <taxon>Bacteria</taxon>
        <taxon>Bacillati</taxon>
        <taxon>Actinomycetota</taxon>
        <taxon>Actinomycetes</taxon>
        <taxon>Micromonosporales</taxon>
        <taxon>Micromonosporaceae</taxon>
        <taxon>Paractinoplanes</taxon>
    </lineage>
</organism>
<reference evidence="4" key="1">
    <citation type="journal article" date="2019" name="Int. J. Syst. Evol. Microbiol.">
        <title>The Global Catalogue of Microorganisms (GCM) 10K type strain sequencing project: providing services to taxonomists for standard genome sequencing and annotation.</title>
        <authorList>
            <consortium name="The Broad Institute Genomics Platform"/>
            <consortium name="The Broad Institute Genome Sequencing Center for Infectious Disease"/>
            <person name="Wu L."/>
            <person name="Ma J."/>
        </authorList>
    </citation>
    <scope>NUCLEOTIDE SEQUENCE [LARGE SCALE GENOMIC DNA]</scope>
    <source>
        <strain evidence="4">XZYJT-10</strain>
    </source>
</reference>
<sequence>MAEQPDDDLVPPLKVMRKRLNGVYRADSGFSGPTRRYVLILALLVGLASVPTLAAITAGSSELADGGTDTMDIPFLPPASPGPVLPDARVGASPPLLPPGVAGTALRAGRLLGETGKRRGWSEPSPAFPYGGKHAARGSAQKSGSDKSARPRRPASSERAPAMAAFPALPGMPALPHLPSVPGRSVRPASPRASAALDPVDFAADGDAIPELSDIPDSGDLSSRHHQQRCARSTDSDRSADRSEHSRRSPVAERPQNIRASRILERSYPAGSLNTRHLIPEARAEENQIERPYRGSHRAGSLHHADDTPAQRRSSRVGRHHAEPTEDLSGHW</sequence>
<feature type="region of interest" description="Disordered" evidence="1">
    <location>
        <begin position="114"/>
        <end position="160"/>
    </location>
</feature>
<dbReference type="RefSeq" id="WP_378974203.1">
    <property type="nucleotide sequence ID" value="NZ_JBHTBJ010000027.1"/>
</dbReference>
<feature type="compositionally biased region" description="Basic and acidic residues" evidence="1">
    <location>
        <begin position="232"/>
        <end position="251"/>
    </location>
</feature>
<name>A0ABW2HYL8_9ACTN</name>
<evidence type="ECO:0000256" key="2">
    <source>
        <dbReference type="SAM" id="Phobius"/>
    </source>
</evidence>
<keyword evidence="2" id="KW-0472">Membrane</keyword>
<keyword evidence="2" id="KW-0812">Transmembrane</keyword>
<gene>
    <name evidence="3" type="ORF">ACFQS1_28540</name>
</gene>
<evidence type="ECO:0000313" key="4">
    <source>
        <dbReference type="Proteomes" id="UP001596548"/>
    </source>
</evidence>
<accession>A0ABW2HYL8</accession>
<comment type="caution">
    <text evidence="3">The sequence shown here is derived from an EMBL/GenBank/DDBJ whole genome shotgun (WGS) entry which is preliminary data.</text>
</comment>
<proteinExistence type="predicted"/>
<evidence type="ECO:0000313" key="3">
    <source>
        <dbReference type="EMBL" id="MFC7277954.1"/>
    </source>
</evidence>
<keyword evidence="2" id="KW-1133">Transmembrane helix</keyword>
<evidence type="ECO:0000256" key="1">
    <source>
        <dbReference type="SAM" id="MobiDB-lite"/>
    </source>
</evidence>
<feature type="region of interest" description="Disordered" evidence="1">
    <location>
        <begin position="207"/>
        <end position="332"/>
    </location>
</feature>